<keyword evidence="3" id="KW-1185">Reference proteome</keyword>
<evidence type="ECO:0000256" key="1">
    <source>
        <dbReference type="SAM" id="MobiDB-lite"/>
    </source>
</evidence>
<proteinExistence type="predicted"/>
<gene>
    <name evidence="2" type="ORF">Dpo_5c01310</name>
</gene>
<accession>S0FVY1</accession>
<dbReference type="EMBL" id="APJX01000005">
    <property type="protein sequence ID" value="EMS79208.1"/>
    <property type="molecule type" value="Genomic_DNA"/>
</dbReference>
<protein>
    <submittedName>
        <fullName evidence="2">Uncharacterized protein</fullName>
    </submittedName>
</protein>
<dbReference type="AlphaFoldDB" id="S0FVY1"/>
<dbReference type="RefSeq" id="WP_006966296.1">
    <property type="nucleotide sequence ID" value="NZ_APJX01000005.1"/>
</dbReference>
<name>S0FVY1_9BACT</name>
<organism evidence="2 3">
    <name type="scientific">Desulfotignum phosphitoxidans DSM 13687</name>
    <dbReference type="NCBI Taxonomy" id="1286635"/>
    <lineage>
        <taxon>Bacteria</taxon>
        <taxon>Pseudomonadati</taxon>
        <taxon>Thermodesulfobacteriota</taxon>
        <taxon>Desulfobacteria</taxon>
        <taxon>Desulfobacterales</taxon>
        <taxon>Desulfobacteraceae</taxon>
        <taxon>Desulfotignum</taxon>
    </lineage>
</organism>
<dbReference type="OrthoDB" id="5426489at2"/>
<evidence type="ECO:0000313" key="2">
    <source>
        <dbReference type="EMBL" id="EMS79208.1"/>
    </source>
</evidence>
<evidence type="ECO:0000313" key="3">
    <source>
        <dbReference type="Proteomes" id="UP000014216"/>
    </source>
</evidence>
<dbReference type="Proteomes" id="UP000014216">
    <property type="component" value="Unassembled WGS sequence"/>
</dbReference>
<sequence length="225" mass="25606">MLEIYMDERGELAIENMEALIKAFPQFADRATASALKSEGFRLKNLIADAIRSGGPSNAKWDDLNPHTGVLSRKRGKGGRERTVKNYRMVWKGEKGSKRRVRQYKDVMLSTRTKPLARLAGAVRYNYDKDLEAVSIGFIQNRGVSDSMLSLARLHAKGEKTRVTPRMRKMMFALGFPIKKTTTTLETPARPVIDPVFRAEKDTIPKNIEQKFLAAIRRYMEAKEK</sequence>
<feature type="region of interest" description="Disordered" evidence="1">
    <location>
        <begin position="58"/>
        <end position="78"/>
    </location>
</feature>
<reference evidence="2 3" key="1">
    <citation type="journal article" date="2013" name="Genome Announc.">
        <title>Draft Genome Sequence of Desulfotignum phosphitoxidans DSM 13687 Strain FiPS-3.</title>
        <authorList>
            <person name="Poehlein A."/>
            <person name="Daniel R."/>
            <person name="Simeonova D.D."/>
        </authorList>
    </citation>
    <scope>NUCLEOTIDE SEQUENCE [LARGE SCALE GENOMIC DNA]</scope>
    <source>
        <strain evidence="2 3">DSM 13687</strain>
    </source>
</reference>
<comment type="caution">
    <text evidence="2">The sequence shown here is derived from an EMBL/GenBank/DDBJ whole genome shotgun (WGS) entry which is preliminary data.</text>
</comment>